<evidence type="ECO:0000313" key="2">
    <source>
        <dbReference type="Proteomes" id="UP001075354"/>
    </source>
</evidence>
<name>A0AAV7XPH6_9NEOP</name>
<proteinExistence type="predicted"/>
<sequence length="213" mass="24386">MCTCLDYFLPTFLAARTTSDGACLRLKGPFRIVPDHIEHCPDSFFKEELAHWTFRGVRDRHNVDVWYYHGNYTLGFYFDDSLNVELNVGSWSSRGGWKENAHVLKFKKICTTGKTYVSRVWQNIMDSVYDENNRTRPDCPFPKGKYRLVDCKADLSTARAVPAFFYGKWRADFKIVDSNWSCISCMRIFANTVPLTVHGSQFGAAGGASMQSK</sequence>
<dbReference type="EMBL" id="JAPTSV010000006">
    <property type="protein sequence ID" value="KAJ1526599.1"/>
    <property type="molecule type" value="Genomic_DNA"/>
</dbReference>
<dbReference type="AlphaFoldDB" id="A0AAV7XPH6"/>
<gene>
    <name evidence="1" type="ORF">ONE63_008185</name>
</gene>
<accession>A0AAV7XPH6</accession>
<evidence type="ECO:0000313" key="1">
    <source>
        <dbReference type="EMBL" id="KAJ1526599.1"/>
    </source>
</evidence>
<keyword evidence="2" id="KW-1185">Reference proteome</keyword>
<dbReference type="Proteomes" id="UP001075354">
    <property type="component" value="Chromosome 6"/>
</dbReference>
<protein>
    <submittedName>
        <fullName evidence="1">Uncharacterized protein</fullName>
    </submittedName>
</protein>
<organism evidence="1 2">
    <name type="scientific">Megalurothrips usitatus</name>
    <name type="common">bean blossom thrips</name>
    <dbReference type="NCBI Taxonomy" id="439358"/>
    <lineage>
        <taxon>Eukaryota</taxon>
        <taxon>Metazoa</taxon>
        <taxon>Ecdysozoa</taxon>
        <taxon>Arthropoda</taxon>
        <taxon>Hexapoda</taxon>
        <taxon>Insecta</taxon>
        <taxon>Pterygota</taxon>
        <taxon>Neoptera</taxon>
        <taxon>Paraneoptera</taxon>
        <taxon>Thysanoptera</taxon>
        <taxon>Terebrantia</taxon>
        <taxon>Thripoidea</taxon>
        <taxon>Thripidae</taxon>
        <taxon>Megalurothrips</taxon>
    </lineage>
</organism>
<reference evidence="1" key="1">
    <citation type="submission" date="2022-12" db="EMBL/GenBank/DDBJ databases">
        <title>Chromosome-level genome assembly of the bean flower thrips Megalurothrips usitatus.</title>
        <authorList>
            <person name="Ma L."/>
            <person name="Liu Q."/>
            <person name="Li H."/>
            <person name="Cai W."/>
        </authorList>
    </citation>
    <scope>NUCLEOTIDE SEQUENCE</scope>
    <source>
        <strain evidence="1">Cailab_2022a</strain>
    </source>
</reference>
<comment type="caution">
    <text evidence="1">The sequence shown here is derived from an EMBL/GenBank/DDBJ whole genome shotgun (WGS) entry which is preliminary data.</text>
</comment>